<dbReference type="InterPro" id="IPR013694">
    <property type="entry name" value="VIT"/>
</dbReference>
<evidence type="ECO:0000259" key="3">
    <source>
        <dbReference type="PROSITE" id="PS51468"/>
    </source>
</evidence>
<evidence type="ECO:0000313" key="4">
    <source>
        <dbReference type="EMBL" id="PHH79269.1"/>
    </source>
</evidence>
<feature type="region of interest" description="Disordered" evidence="1">
    <location>
        <begin position="981"/>
        <end position="1000"/>
    </location>
</feature>
<dbReference type="PROSITE" id="PS50234">
    <property type="entry name" value="VWFA"/>
    <property type="match status" value="1"/>
</dbReference>
<dbReference type="STRING" id="2004952.A0A2C5XUA9"/>
<dbReference type="EMBL" id="NJES01000051">
    <property type="protein sequence ID" value="PHH79269.1"/>
    <property type="molecule type" value="Genomic_DNA"/>
</dbReference>
<gene>
    <name evidence="4" type="ORF">CDD80_5264</name>
</gene>
<dbReference type="Gene3D" id="3.40.50.410">
    <property type="entry name" value="von Willebrand factor, type A domain"/>
    <property type="match status" value="1"/>
</dbReference>
<dbReference type="Pfam" id="PF08487">
    <property type="entry name" value="VIT"/>
    <property type="match status" value="1"/>
</dbReference>
<feature type="domain" description="VIT" evidence="3">
    <location>
        <begin position="122"/>
        <end position="253"/>
    </location>
</feature>
<dbReference type="OrthoDB" id="1729737at2759"/>
<name>A0A2C5XUA9_9HYPO</name>
<dbReference type="PROSITE" id="PS51468">
    <property type="entry name" value="VIT"/>
    <property type="match status" value="1"/>
</dbReference>
<sequence>MNRTLKTKRLASGVLFSPPADLNNWGDDIPVPQKRETSATIRPYYDHHHGPQTALAGTGGQQAPSNFVNFACSDNTGDTDWPPSTLGEHRDIFPIFARRSTLKGRAKQPLTDSNTFSIPKDPSRNTKYPPGTTLCLPLLSVAADVTVDGIVAMTELRQSFRNPSTINIPEARHTFPLYDGAVVTSFECTIGQDRFLRGVVKPKEQARKEFEKARAEKRETAALLEELTPEIFETSLGNIPPATTLEVKLTYVHELKAVTMAEEMTEGLAVTIPLSIAPRYGAPVSMPAPELPGNKLDLWIRVLDDGSVNPGGCHVESEHDTRYVGRQSARKPVASSLAELASLSEPSSVVKKPTMQFVWHYSSDSSVLKTDFVLVLQMAQGDRLRSRAVLAPADDSGLAALMIKLRPNDLFGSAVQPQKFEGEILFVLDRSSSMGWGNGSSKIDVLRGAMALALSGLPSTCVFNIISFGNEVRGLWHESQSAGDAANIQHARDHLPYIKADMGGTEVLLALRGAVEHRMESRSSTQVILITDGEVWDHLNYILDFVWQTRKELADKVRFFTLGIGHSVSHHLVEGIADLGGGYCDVVDVVKHPRWESRFNRMLRSAMEPDSWTCDVSLGSGYERKSLLECRFDEGQFKDKSEMPVFQAPYPLPPLHPYSYKSVFYLLRLENREPPSKVFVQTTTDGAKKKVYPLDVETASFNGGTIHHLAAKAVLLNLEDEVNRQTDSNSEMARLNAESLGARYSVASKWTSFVAVAEDMEAQIDLYKSPLQEMEVQQLLSLKDDEESNHSSSCLKDSHSSKIFRGLHAKIKPVGLVQDDDESDSDDGLFAKPIGPSHQATYLPVVPLQNAALMGSYQLGPATQVQSKQQDRVSQKPMLECPPSPVQIEPGQRVQNMNMSRPQRSSHGFYDDGQTLYPHAGSFEPLNSIEATSEPPRQMHQQSISGQVYDEITQIRTAQQQQAQQQQARQLKARMDMASMARMPPRNRQKSSTLPSPPAMMQRQLPNRQAATEPSGQTSLAQSNAEVASSSSSTGPNRITSAPESSLSAELRLPEFEFQPSFHDIIPPTKSEEPSAHQHPPKGPITCEDVIQCQTNEGFDLPPDVQARLGKHYCIGTDIRIRELLDPLSSSTINQETLNVLANTLMMICFFRTHLISEEDTWYLVIDNAERSVLQALGFKDDEEKKLEGVYYTLGQTLAHSNFLMSSRSRFRKQKGPPKTPAGARPRVCSVCDEEYDVHVTFVCWHDDCYRPPLLGGRRTWCSWDEFWDHQVSEGHFVCPGDEQAT</sequence>
<dbReference type="PANTHER" id="PTHR45737:SF4">
    <property type="entry name" value="VON WILLEBRAND DOMAIN PROTEIN (AFU_ORTHOLOGUE AFUA_4G01160)"/>
    <property type="match status" value="1"/>
</dbReference>
<evidence type="ECO:0008006" key="6">
    <source>
        <dbReference type="Google" id="ProtNLM"/>
    </source>
</evidence>
<dbReference type="Pfam" id="PF13768">
    <property type="entry name" value="VWA_3"/>
    <property type="match status" value="1"/>
</dbReference>
<feature type="region of interest" description="Disordered" evidence="1">
    <location>
        <begin position="911"/>
        <end position="945"/>
    </location>
</feature>
<proteinExistence type="predicted"/>
<dbReference type="SMART" id="SM00609">
    <property type="entry name" value="VIT"/>
    <property type="match status" value="1"/>
</dbReference>
<accession>A0A2C5XUA9</accession>
<dbReference type="Proteomes" id="UP000226431">
    <property type="component" value="Unassembled WGS sequence"/>
</dbReference>
<keyword evidence="5" id="KW-1185">Reference proteome</keyword>
<reference evidence="4 5" key="1">
    <citation type="submission" date="2017-06" db="EMBL/GenBank/DDBJ databases">
        <title>Ant-infecting Ophiocordyceps genomes reveal a high diversity of potential behavioral manipulation genes and a possible major role for enterotoxins.</title>
        <authorList>
            <person name="De Bekker C."/>
            <person name="Evans H.C."/>
            <person name="Brachmann A."/>
            <person name="Hughes D.P."/>
        </authorList>
    </citation>
    <scope>NUCLEOTIDE SEQUENCE [LARGE SCALE GENOMIC DNA]</scope>
    <source>
        <strain evidence="4 5">Map16</strain>
    </source>
</reference>
<feature type="region of interest" description="Disordered" evidence="1">
    <location>
        <begin position="1005"/>
        <end position="1047"/>
    </location>
</feature>
<dbReference type="InterPro" id="IPR002035">
    <property type="entry name" value="VWF_A"/>
</dbReference>
<feature type="region of interest" description="Disordered" evidence="1">
    <location>
        <begin position="956"/>
        <end position="975"/>
    </location>
</feature>
<evidence type="ECO:0000256" key="1">
    <source>
        <dbReference type="SAM" id="MobiDB-lite"/>
    </source>
</evidence>
<feature type="compositionally biased region" description="Low complexity" evidence="1">
    <location>
        <begin position="956"/>
        <end position="970"/>
    </location>
</feature>
<evidence type="ECO:0000259" key="2">
    <source>
        <dbReference type="PROSITE" id="PS50234"/>
    </source>
</evidence>
<comment type="caution">
    <text evidence="4">The sequence shown here is derived from an EMBL/GenBank/DDBJ whole genome shotgun (WGS) entry which is preliminary data.</text>
</comment>
<organism evidence="4 5">
    <name type="scientific">Ophiocordyceps camponoti-rufipedis</name>
    <dbReference type="NCBI Taxonomy" id="2004952"/>
    <lineage>
        <taxon>Eukaryota</taxon>
        <taxon>Fungi</taxon>
        <taxon>Dikarya</taxon>
        <taxon>Ascomycota</taxon>
        <taxon>Pezizomycotina</taxon>
        <taxon>Sordariomycetes</taxon>
        <taxon>Hypocreomycetidae</taxon>
        <taxon>Hypocreales</taxon>
        <taxon>Ophiocordycipitaceae</taxon>
        <taxon>Ophiocordyceps</taxon>
    </lineage>
</organism>
<dbReference type="InterPro" id="IPR036465">
    <property type="entry name" value="vWFA_dom_sf"/>
</dbReference>
<feature type="region of interest" description="Disordered" evidence="1">
    <location>
        <begin position="1062"/>
        <end position="1084"/>
    </location>
</feature>
<dbReference type="SUPFAM" id="SSF53300">
    <property type="entry name" value="vWA-like"/>
    <property type="match status" value="1"/>
</dbReference>
<evidence type="ECO:0000313" key="5">
    <source>
        <dbReference type="Proteomes" id="UP000226431"/>
    </source>
</evidence>
<dbReference type="PANTHER" id="PTHR45737">
    <property type="entry name" value="VON WILLEBRAND FACTOR A DOMAIN-CONTAINING PROTEIN 5A"/>
    <property type="match status" value="1"/>
</dbReference>
<protein>
    <recommendedName>
        <fullName evidence="6">VIT domain-containing protein</fullName>
    </recommendedName>
</protein>
<feature type="region of interest" description="Disordered" evidence="1">
    <location>
        <begin position="104"/>
        <end position="124"/>
    </location>
</feature>
<dbReference type="SMART" id="SM00327">
    <property type="entry name" value="VWA"/>
    <property type="match status" value="1"/>
</dbReference>
<feature type="domain" description="VWFA" evidence="2">
    <location>
        <begin position="423"/>
        <end position="607"/>
    </location>
</feature>